<sequence length="94" mass="10654">MSSYALTKNTSSYKEAVKVTEQIESPAIRFTRPSDFQGPTSESTAIIKQNNTQRQLLVQIAESPSEKPKEGRGKLHVFIDPYKILKKEQEKLKS</sequence>
<name>A0A8J5I1Q3_ZINOF</name>
<protein>
    <submittedName>
        <fullName evidence="1">Uncharacterized protein</fullName>
    </submittedName>
</protein>
<evidence type="ECO:0000313" key="1">
    <source>
        <dbReference type="EMBL" id="KAG6531876.1"/>
    </source>
</evidence>
<gene>
    <name evidence="1" type="ORF">ZIOFF_005711</name>
</gene>
<proteinExistence type="predicted"/>
<dbReference type="AlphaFoldDB" id="A0A8J5I1Q3"/>
<accession>A0A8J5I1Q3</accession>
<dbReference type="EMBL" id="JACMSC010000002">
    <property type="protein sequence ID" value="KAG6531876.1"/>
    <property type="molecule type" value="Genomic_DNA"/>
</dbReference>
<organism evidence="1 2">
    <name type="scientific">Zingiber officinale</name>
    <name type="common">Ginger</name>
    <name type="synonym">Amomum zingiber</name>
    <dbReference type="NCBI Taxonomy" id="94328"/>
    <lineage>
        <taxon>Eukaryota</taxon>
        <taxon>Viridiplantae</taxon>
        <taxon>Streptophyta</taxon>
        <taxon>Embryophyta</taxon>
        <taxon>Tracheophyta</taxon>
        <taxon>Spermatophyta</taxon>
        <taxon>Magnoliopsida</taxon>
        <taxon>Liliopsida</taxon>
        <taxon>Zingiberales</taxon>
        <taxon>Zingiberaceae</taxon>
        <taxon>Zingiber</taxon>
    </lineage>
</organism>
<reference evidence="1 2" key="1">
    <citation type="submission" date="2020-08" db="EMBL/GenBank/DDBJ databases">
        <title>Plant Genome Project.</title>
        <authorList>
            <person name="Zhang R.-G."/>
        </authorList>
    </citation>
    <scope>NUCLEOTIDE SEQUENCE [LARGE SCALE GENOMIC DNA]</scope>
    <source>
        <tissue evidence="1">Rhizome</tissue>
    </source>
</reference>
<keyword evidence="2" id="KW-1185">Reference proteome</keyword>
<dbReference type="Proteomes" id="UP000734854">
    <property type="component" value="Unassembled WGS sequence"/>
</dbReference>
<evidence type="ECO:0000313" key="2">
    <source>
        <dbReference type="Proteomes" id="UP000734854"/>
    </source>
</evidence>
<comment type="caution">
    <text evidence="1">The sequence shown here is derived from an EMBL/GenBank/DDBJ whole genome shotgun (WGS) entry which is preliminary data.</text>
</comment>